<dbReference type="SUPFAM" id="SSF53223">
    <property type="entry name" value="Aminoacid dehydrogenase-like, N-terminal domain"/>
    <property type="match status" value="1"/>
</dbReference>
<organism evidence="5">
    <name type="scientific">hydrothermal vent metagenome</name>
    <dbReference type="NCBI Taxonomy" id="652676"/>
    <lineage>
        <taxon>unclassified sequences</taxon>
        <taxon>metagenomes</taxon>
        <taxon>ecological metagenomes</taxon>
    </lineage>
</organism>
<dbReference type="PIRSF" id="PIRSF000188">
    <property type="entry name" value="Phe_leu_dh"/>
    <property type="match status" value="1"/>
</dbReference>
<dbReference type="InterPro" id="IPR006097">
    <property type="entry name" value="Glu/Leu/Phe/Val/Trp_DH_dimer"/>
</dbReference>
<name>A0A3B0SQC4_9ZZZZ</name>
<dbReference type="SUPFAM" id="SSF51735">
    <property type="entry name" value="NAD(P)-binding Rossmann-fold domains"/>
    <property type="match status" value="1"/>
</dbReference>
<dbReference type="PRINTS" id="PR00082">
    <property type="entry name" value="GLFDHDRGNASE"/>
</dbReference>
<proteinExistence type="inferred from homology"/>
<dbReference type="PANTHER" id="PTHR42722:SF1">
    <property type="entry name" value="VALINE DEHYDROGENASE"/>
    <property type="match status" value="1"/>
</dbReference>
<dbReference type="PANTHER" id="PTHR42722">
    <property type="entry name" value="LEUCINE DEHYDROGENASE"/>
    <property type="match status" value="1"/>
</dbReference>
<dbReference type="InterPro" id="IPR046346">
    <property type="entry name" value="Aminoacid_DH-like_N_sf"/>
</dbReference>
<dbReference type="Gene3D" id="3.40.50.10860">
    <property type="entry name" value="Leucine Dehydrogenase, chain A, domain 1"/>
    <property type="match status" value="1"/>
</dbReference>
<feature type="domain" description="Glutamate/phenylalanine/leucine/valine/L-tryptophan dehydrogenase C-terminal" evidence="4">
    <location>
        <begin position="142"/>
        <end position="347"/>
    </location>
</feature>
<keyword evidence="3" id="KW-0520">NAD</keyword>
<dbReference type="InterPro" id="IPR006095">
    <property type="entry name" value="Glu/Leu/Phe/Val/Trp_DH"/>
</dbReference>
<evidence type="ECO:0000256" key="1">
    <source>
        <dbReference type="ARBA" id="ARBA00006382"/>
    </source>
</evidence>
<evidence type="ECO:0000259" key="4">
    <source>
        <dbReference type="SMART" id="SM00839"/>
    </source>
</evidence>
<dbReference type="InterPro" id="IPR033524">
    <property type="entry name" value="Glu/Leu/Phe/Val_DH_AS"/>
</dbReference>
<reference evidence="5" key="1">
    <citation type="submission" date="2018-06" db="EMBL/GenBank/DDBJ databases">
        <authorList>
            <person name="Zhirakovskaya E."/>
        </authorList>
    </citation>
    <scope>NUCLEOTIDE SEQUENCE</scope>
</reference>
<dbReference type="CDD" id="cd01075">
    <property type="entry name" value="NAD_bind_Leu_Phe_Val_DH"/>
    <property type="match status" value="1"/>
</dbReference>
<dbReference type="GO" id="GO:0050049">
    <property type="term" value="F:L-leucine dehydrogenase activity"/>
    <property type="evidence" value="ECO:0007669"/>
    <property type="project" value="UniProtKB-EC"/>
</dbReference>
<evidence type="ECO:0000256" key="2">
    <source>
        <dbReference type="ARBA" id="ARBA00023002"/>
    </source>
</evidence>
<dbReference type="InterPro" id="IPR006096">
    <property type="entry name" value="Glu/Leu/Phe/Val/Trp_DH_C"/>
</dbReference>
<dbReference type="Pfam" id="PF02812">
    <property type="entry name" value="ELFV_dehydrog_N"/>
    <property type="match status" value="1"/>
</dbReference>
<dbReference type="GO" id="GO:0006520">
    <property type="term" value="P:amino acid metabolic process"/>
    <property type="evidence" value="ECO:0007669"/>
    <property type="project" value="InterPro"/>
</dbReference>
<gene>
    <name evidence="5" type="ORF">MNBD_ALPHA05-1528</name>
</gene>
<evidence type="ECO:0000256" key="3">
    <source>
        <dbReference type="ARBA" id="ARBA00023027"/>
    </source>
</evidence>
<dbReference type="InterPro" id="IPR016211">
    <property type="entry name" value="Glu/Phe/Leu/Val/Trp_DH_bac/arc"/>
</dbReference>
<comment type="similarity">
    <text evidence="1">Belongs to the Glu/Leu/Phe/Val dehydrogenases family.</text>
</comment>
<dbReference type="EMBL" id="UOEH01000515">
    <property type="protein sequence ID" value="VAW06353.1"/>
    <property type="molecule type" value="Genomic_DNA"/>
</dbReference>
<protein>
    <submittedName>
        <fullName evidence="5">Branched-chain amino acid dehydrogenase [deaminating]</fullName>
        <ecNumber evidence="5">1.4.1.9</ecNumber>
    </submittedName>
</protein>
<dbReference type="Gene3D" id="3.40.50.720">
    <property type="entry name" value="NAD(P)-binding Rossmann-like Domain"/>
    <property type="match status" value="1"/>
</dbReference>
<dbReference type="AlphaFoldDB" id="A0A3B0SQC4"/>
<evidence type="ECO:0000313" key="5">
    <source>
        <dbReference type="EMBL" id="VAW06353.1"/>
    </source>
</evidence>
<dbReference type="InterPro" id="IPR036291">
    <property type="entry name" value="NAD(P)-bd_dom_sf"/>
</dbReference>
<dbReference type="EC" id="1.4.1.9" evidence="5"/>
<keyword evidence="2 5" id="KW-0560">Oxidoreductase</keyword>
<dbReference type="SMART" id="SM00839">
    <property type="entry name" value="ELFV_dehydrog"/>
    <property type="match status" value="1"/>
</dbReference>
<sequence>MDSRDVPTTGWQRVVHFTDESAGLNAIISIHDATLGPGCGGCRIYPYENFEAALEDVKNLSRGMTFKNALGGIPFGGGKAVIIADPKTDKTPALLRAFGAAVDSLGGLYYTAEDSGVTEDDMAMIRSVTPYAAGLDKGGIGGNPSPFTARGVWRGVQAAARYKLGAESLKGLHISILGIGAVGMELARLIHEEGGRLTVADVNPAALDEARQRFGAEVANPEDAIAVDADIFSPCALGGAINVDTVERLKAKVVAGAANNQLKTPDMGARLQERGVLYAPDYVINAAGVISVGLEILGRWSEIEMTRRIDKIGDTLTEIFDRAEQENRPTGDVADELALEVIARGRKAA</sequence>
<dbReference type="PROSITE" id="PS00074">
    <property type="entry name" value="GLFV_DEHYDROGENASE"/>
    <property type="match status" value="1"/>
</dbReference>
<accession>A0A3B0SQC4</accession>
<dbReference type="Pfam" id="PF00208">
    <property type="entry name" value="ELFV_dehydrog"/>
    <property type="match status" value="1"/>
</dbReference>